<protein>
    <submittedName>
        <fullName evidence="3">C1-like protein</fullName>
    </submittedName>
</protein>
<dbReference type="PANTHER" id="PTHR46288:SF27">
    <property type="entry name" value="CYSTEINE_HISTIDINE-RICH C1 DOMAIN FAMILY PROTEIN"/>
    <property type="match status" value="1"/>
</dbReference>
<evidence type="ECO:0000313" key="4">
    <source>
        <dbReference type="Proteomes" id="UP000187203"/>
    </source>
</evidence>
<dbReference type="InterPro" id="IPR004146">
    <property type="entry name" value="DC1"/>
</dbReference>
<evidence type="ECO:0000313" key="3">
    <source>
        <dbReference type="EMBL" id="OMO70238.1"/>
    </source>
</evidence>
<evidence type="ECO:0000256" key="1">
    <source>
        <dbReference type="ARBA" id="ARBA00022737"/>
    </source>
</evidence>
<reference evidence="4" key="1">
    <citation type="submission" date="2013-09" db="EMBL/GenBank/DDBJ databases">
        <title>Corchorus olitorius genome sequencing.</title>
        <authorList>
            <person name="Alam M."/>
            <person name="Haque M.S."/>
            <person name="Islam M.S."/>
            <person name="Emdad E.M."/>
            <person name="Islam M.M."/>
            <person name="Ahmed B."/>
            <person name="Halim A."/>
            <person name="Hossen Q.M.M."/>
            <person name="Hossain M.Z."/>
            <person name="Ahmed R."/>
            <person name="Khan M.M."/>
            <person name="Islam R."/>
            <person name="Rashid M.M."/>
            <person name="Khan S.A."/>
            <person name="Rahman M.S."/>
            <person name="Alam M."/>
            <person name="Yahiya A.S."/>
            <person name="Khan M.S."/>
            <person name="Azam M.S."/>
            <person name="Haque T."/>
            <person name="Lashkar M.Z.H."/>
            <person name="Akhand A.I."/>
            <person name="Morshed G."/>
            <person name="Roy S."/>
            <person name="Uddin K.S."/>
            <person name="Rabeya T."/>
            <person name="Hossain A.S."/>
            <person name="Chowdhury A."/>
            <person name="Snigdha A.R."/>
            <person name="Mortoza M.S."/>
            <person name="Matin S.A."/>
            <person name="Hoque S.M.E."/>
            <person name="Islam M.K."/>
            <person name="Roy D.K."/>
            <person name="Haider R."/>
            <person name="Moosa M.M."/>
            <person name="Elias S.M."/>
            <person name="Hasan A.M."/>
            <person name="Jahan S."/>
            <person name="Shafiuddin M."/>
            <person name="Mahmood N."/>
            <person name="Shommy N.S."/>
        </authorList>
    </citation>
    <scope>NUCLEOTIDE SEQUENCE [LARGE SCALE GENOMIC DNA]</scope>
    <source>
        <strain evidence="4">cv. O-4</strain>
    </source>
</reference>
<dbReference type="EMBL" id="AWUE01020022">
    <property type="protein sequence ID" value="OMO70238.1"/>
    <property type="molecule type" value="Genomic_DNA"/>
</dbReference>
<name>A0A1R3HIV5_9ROSI</name>
<keyword evidence="1" id="KW-0677">Repeat</keyword>
<dbReference type="Proteomes" id="UP000187203">
    <property type="component" value="Unassembled WGS sequence"/>
</dbReference>
<accession>A0A1R3HIV5</accession>
<dbReference type="Pfam" id="PF03107">
    <property type="entry name" value="C1_2"/>
    <property type="match status" value="1"/>
</dbReference>
<dbReference type="AlphaFoldDB" id="A0A1R3HIV5"/>
<comment type="caution">
    <text evidence="3">The sequence shown here is derived from an EMBL/GenBank/DDBJ whole genome shotgun (WGS) entry which is preliminary data.</text>
</comment>
<sequence length="102" mass="11621">MDLKHFNHEHPLVFIQDQAPPNEEEEEAVRCYGCKELAEGPIYCCGSCEFYLHKKCAELALEIDHSVTAVISERSMGEGKIATEIKHADHDLCINMPNSQFW</sequence>
<proteinExistence type="predicted"/>
<dbReference type="OrthoDB" id="1749655at2759"/>
<feature type="domain" description="DC1" evidence="2">
    <location>
        <begin position="7"/>
        <end position="57"/>
    </location>
</feature>
<dbReference type="PANTHER" id="PTHR46288">
    <property type="entry name" value="PHORBOL-ESTER/DAG-TYPE DOMAIN-CONTAINING PROTEIN"/>
    <property type="match status" value="1"/>
</dbReference>
<dbReference type="SUPFAM" id="SSF57889">
    <property type="entry name" value="Cysteine-rich domain"/>
    <property type="match status" value="1"/>
</dbReference>
<dbReference type="InterPro" id="IPR046349">
    <property type="entry name" value="C1-like_sf"/>
</dbReference>
<gene>
    <name evidence="3" type="ORF">COLO4_28673</name>
</gene>
<organism evidence="3 4">
    <name type="scientific">Corchorus olitorius</name>
    <dbReference type="NCBI Taxonomy" id="93759"/>
    <lineage>
        <taxon>Eukaryota</taxon>
        <taxon>Viridiplantae</taxon>
        <taxon>Streptophyta</taxon>
        <taxon>Embryophyta</taxon>
        <taxon>Tracheophyta</taxon>
        <taxon>Spermatophyta</taxon>
        <taxon>Magnoliopsida</taxon>
        <taxon>eudicotyledons</taxon>
        <taxon>Gunneridae</taxon>
        <taxon>Pentapetalae</taxon>
        <taxon>rosids</taxon>
        <taxon>malvids</taxon>
        <taxon>Malvales</taxon>
        <taxon>Malvaceae</taxon>
        <taxon>Grewioideae</taxon>
        <taxon>Apeibeae</taxon>
        <taxon>Corchorus</taxon>
    </lineage>
</organism>
<keyword evidence="4" id="KW-1185">Reference proteome</keyword>
<dbReference type="STRING" id="93759.A0A1R3HIV5"/>
<evidence type="ECO:0000259" key="2">
    <source>
        <dbReference type="Pfam" id="PF03107"/>
    </source>
</evidence>